<name>A0ABT0CCV7_THEVL</name>
<evidence type="ECO:0000313" key="5">
    <source>
        <dbReference type="EMBL" id="MCJ2543624.1"/>
    </source>
</evidence>
<keyword evidence="2" id="KW-0605">Phycobilisome</keyword>
<reference evidence="5" key="1">
    <citation type="submission" date="2021-02" db="EMBL/GenBank/DDBJ databases">
        <title>The CRISPR/cas machinery reduction and long-range gene transfer in the hot spring cyanobacterium Synechococcus.</title>
        <authorList>
            <person name="Dvorak P."/>
            <person name="Jahodarova E."/>
            <person name="Hasler P."/>
            <person name="Poulickova A."/>
        </authorList>
    </citation>
    <scope>NUCLEOTIDE SEQUENCE</scope>
    <source>
        <strain evidence="5">Rupite</strain>
    </source>
</reference>
<evidence type="ECO:0000256" key="1">
    <source>
        <dbReference type="ARBA" id="ARBA00022549"/>
    </source>
</evidence>
<dbReference type="EMBL" id="JAFIRA010000032">
    <property type="protein sequence ID" value="MCJ2543624.1"/>
    <property type="molecule type" value="Genomic_DNA"/>
</dbReference>
<dbReference type="InterPro" id="IPR004155">
    <property type="entry name" value="PBS_lyase_HEAT"/>
</dbReference>
<dbReference type="PANTHER" id="PTHR12697:SF5">
    <property type="entry name" value="DEOXYHYPUSINE HYDROXYLASE"/>
    <property type="match status" value="1"/>
</dbReference>
<comment type="caution">
    <text evidence="5">The sequence shown here is derived from an EMBL/GenBank/DDBJ whole genome shotgun (WGS) entry which is preliminary data.</text>
</comment>
<dbReference type="Proteomes" id="UP000830835">
    <property type="component" value="Unassembled WGS sequence"/>
</dbReference>
<keyword evidence="1" id="KW-0042">Antenna complex</keyword>
<accession>A0ABT0CCV7</accession>
<evidence type="ECO:0000256" key="2">
    <source>
        <dbReference type="ARBA" id="ARBA00022738"/>
    </source>
</evidence>
<comment type="function">
    <text evidence="3">Catalyzes the hydroxylation of the N(6)-(4-aminobutyl)-L-lysine intermediate produced by deoxyhypusine synthase/DHPS on a critical lysine of the eukaryotic translation initiation factor 5A/eIF-5A. This is the second step of the post-translational modification of that lysine into an unusual amino acid residue named hypusine. Hypusination is unique to mature eIF-5A factor and is essential for its function.</text>
</comment>
<dbReference type="SUPFAM" id="SSF48371">
    <property type="entry name" value="ARM repeat"/>
    <property type="match status" value="1"/>
</dbReference>
<keyword evidence="4" id="KW-0812">Transmembrane</keyword>
<organism evidence="5 6">
    <name type="scientific">Thermostichus vulcanus str. 'Rupite'</name>
    <dbReference type="NCBI Taxonomy" id="2813851"/>
    <lineage>
        <taxon>Bacteria</taxon>
        <taxon>Bacillati</taxon>
        <taxon>Cyanobacteriota</taxon>
        <taxon>Cyanophyceae</taxon>
        <taxon>Thermostichales</taxon>
        <taxon>Thermostichaceae</taxon>
        <taxon>Thermostichus</taxon>
    </lineage>
</organism>
<dbReference type="InterPro" id="IPR011989">
    <property type="entry name" value="ARM-like"/>
</dbReference>
<evidence type="ECO:0000256" key="3">
    <source>
        <dbReference type="ARBA" id="ARBA00045876"/>
    </source>
</evidence>
<keyword evidence="6" id="KW-1185">Reference proteome</keyword>
<dbReference type="Gene3D" id="1.25.10.10">
    <property type="entry name" value="Leucine-rich Repeat Variant"/>
    <property type="match status" value="1"/>
</dbReference>
<dbReference type="InterPro" id="IPR021133">
    <property type="entry name" value="HEAT_type_2"/>
</dbReference>
<dbReference type="RefSeq" id="WP_244351215.1">
    <property type="nucleotide sequence ID" value="NZ_JAFIRA010000032.1"/>
</dbReference>
<dbReference type="SMART" id="SM00567">
    <property type="entry name" value="EZ_HEAT"/>
    <property type="match status" value="2"/>
</dbReference>
<evidence type="ECO:0000313" key="6">
    <source>
        <dbReference type="Proteomes" id="UP000830835"/>
    </source>
</evidence>
<evidence type="ECO:0000256" key="4">
    <source>
        <dbReference type="SAM" id="Phobius"/>
    </source>
</evidence>
<keyword evidence="4" id="KW-1133">Transmembrane helix</keyword>
<protein>
    <submittedName>
        <fullName evidence="5">HEAT repeat domain-containing protein</fullName>
    </submittedName>
</protein>
<dbReference type="Pfam" id="PF13646">
    <property type="entry name" value="HEAT_2"/>
    <property type="match status" value="1"/>
</dbReference>
<dbReference type="PROSITE" id="PS50077">
    <property type="entry name" value="HEAT_REPEAT"/>
    <property type="match status" value="1"/>
</dbReference>
<feature type="transmembrane region" description="Helical" evidence="4">
    <location>
        <begin position="68"/>
        <end position="91"/>
    </location>
</feature>
<keyword evidence="4" id="KW-0472">Membrane</keyword>
<gene>
    <name evidence="5" type="ORF">JX360_12025</name>
</gene>
<proteinExistence type="predicted"/>
<sequence>MFTWLWTKQFSRMNQRLQTLEVAREENLLSPDLSAQTLQVAPDFWERQHQAFVYVDKQIQKISRRTKIWGAMAVLAILADAALVVAGLTAIQSLQQVRADQTLTRIAQQATAPDPVQKAFDDLVAQLPQMSVAERYRALEALNALSALSMAHSGSGYYYGSSGMPLYGAAPTAAATPLEAQLQTIYQLGQMRSVEAVPALVTKLSDSEAVVREAAARALGQIGDPRALDPLHHLLAQEPNELVQDAAIGSIAQMLR</sequence>
<dbReference type="InterPro" id="IPR016024">
    <property type="entry name" value="ARM-type_fold"/>
</dbReference>
<dbReference type="PANTHER" id="PTHR12697">
    <property type="entry name" value="PBS LYASE HEAT-LIKE PROTEIN"/>
    <property type="match status" value="1"/>
</dbReference>